<protein>
    <submittedName>
        <fullName evidence="9">Sugar ABC transporter permease</fullName>
    </submittedName>
</protein>
<dbReference type="SUPFAM" id="SSF161098">
    <property type="entry name" value="MetI-like"/>
    <property type="match status" value="1"/>
</dbReference>
<feature type="transmembrane region" description="Helical" evidence="7">
    <location>
        <begin position="111"/>
        <end position="132"/>
    </location>
</feature>
<dbReference type="InterPro" id="IPR050809">
    <property type="entry name" value="UgpAE/MalFG_permease"/>
</dbReference>
<keyword evidence="4 7" id="KW-0812">Transmembrane</keyword>
<comment type="subcellular location">
    <subcellularLocation>
        <location evidence="1 7">Cell membrane</location>
        <topology evidence="1 7">Multi-pass membrane protein</topology>
    </subcellularLocation>
</comment>
<keyword evidence="6 7" id="KW-0472">Membrane</keyword>
<evidence type="ECO:0000256" key="4">
    <source>
        <dbReference type="ARBA" id="ARBA00022692"/>
    </source>
</evidence>
<comment type="similarity">
    <text evidence="7">Belongs to the binding-protein-dependent transport system permease family.</text>
</comment>
<evidence type="ECO:0000256" key="5">
    <source>
        <dbReference type="ARBA" id="ARBA00022989"/>
    </source>
</evidence>
<accession>A0ABS5C5C2</accession>
<reference evidence="9 10" key="1">
    <citation type="submission" date="2021-04" db="EMBL/GenBank/DDBJ databases">
        <title>Paenibacillus sp. DLE-14 whole genome sequence.</title>
        <authorList>
            <person name="Ham Y.J."/>
        </authorList>
    </citation>
    <scope>NUCLEOTIDE SEQUENCE [LARGE SCALE GENOMIC DNA]</scope>
    <source>
        <strain evidence="9 10">DLE-14</strain>
    </source>
</reference>
<feature type="transmembrane region" description="Helical" evidence="7">
    <location>
        <begin position="205"/>
        <end position="230"/>
    </location>
</feature>
<comment type="caution">
    <text evidence="9">The sequence shown here is derived from an EMBL/GenBank/DDBJ whole genome shotgun (WGS) entry which is preliminary data.</text>
</comment>
<dbReference type="Gene3D" id="1.10.3720.10">
    <property type="entry name" value="MetI-like"/>
    <property type="match status" value="1"/>
</dbReference>
<name>A0ABS5C5C2_9BACL</name>
<dbReference type="CDD" id="cd06261">
    <property type="entry name" value="TM_PBP2"/>
    <property type="match status" value="1"/>
</dbReference>
<keyword evidence="2 7" id="KW-0813">Transport</keyword>
<evidence type="ECO:0000313" key="10">
    <source>
        <dbReference type="Proteomes" id="UP000673394"/>
    </source>
</evidence>
<organism evidence="9 10">
    <name type="scientific">Paenibacillus lignilyticus</name>
    <dbReference type="NCBI Taxonomy" id="1172615"/>
    <lineage>
        <taxon>Bacteria</taxon>
        <taxon>Bacillati</taxon>
        <taxon>Bacillota</taxon>
        <taxon>Bacilli</taxon>
        <taxon>Bacillales</taxon>
        <taxon>Paenibacillaceae</taxon>
        <taxon>Paenibacillus</taxon>
    </lineage>
</organism>
<feature type="domain" description="ABC transmembrane type-1" evidence="8">
    <location>
        <begin position="73"/>
        <end position="289"/>
    </location>
</feature>
<evidence type="ECO:0000313" key="9">
    <source>
        <dbReference type="EMBL" id="MBP3961194.1"/>
    </source>
</evidence>
<feature type="transmembrane region" description="Helical" evidence="7">
    <location>
        <begin position="162"/>
        <end position="184"/>
    </location>
</feature>
<keyword evidence="3" id="KW-1003">Cell membrane</keyword>
<dbReference type="PROSITE" id="PS50928">
    <property type="entry name" value="ABC_TM1"/>
    <property type="match status" value="1"/>
</dbReference>
<dbReference type="RefSeq" id="WP_210654500.1">
    <property type="nucleotide sequence ID" value="NZ_JAGKSP010000001.1"/>
</dbReference>
<gene>
    <name evidence="9" type="ORF">I8J30_00575</name>
</gene>
<keyword evidence="5 7" id="KW-1133">Transmembrane helix</keyword>
<dbReference type="PANTHER" id="PTHR43227">
    <property type="entry name" value="BLL4140 PROTEIN"/>
    <property type="match status" value="1"/>
</dbReference>
<dbReference type="EMBL" id="JAGKSP010000001">
    <property type="protein sequence ID" value="MBP3961194.1"/>
    <property type="molecule type" value="Genomic_DNA"/>
</dbReference>
<evidence type="ECO:0000259" key="8">
    <source>
        <dbReference type="PROSITE" id="PS50928"/>
    </source>
</evidence>
<feature type="transmembrane region" description="Helical" evidence="7">
    <location>
        <begin position="268"/>
        <end position="293"/>
    </location>
</feature>
<evidence type="ECO:0000256" key="1">
    <source>
        <dbReference type="ARBA" id="ARBA00004651"/>
    </source>
</evidence>
<keyword evidence="10" id="KW-1185">Reference proteome</keyword>
<evidence type="ECO:0000256" key="6">
    <source>
        <dbReference type="ARBA" id="ARBA00023136"/>
    </source>
</evidence>
<dbReference type="Proteomes" id="UP000673394">
    <property type="component" value="Unassembled WGS sequence"/>
</dbReference>
<proteinExistence type="inferred from homology"/>
<dbReference type="InterPro" id="IPR000515">
    <property type="entry name" value="MetI-like"/>
</dbReference>
<dbReference type="Pfam" id="PF00528">
    <property type="entry name" value="BPD_transp_1"/>
    <property type="match status" value="1"/>
</dbReference>
<evidence type="ECO:0000256" key="3">
    <source>
        <dbReference type="ARBA" id="ARBA00022475"/>
    </source>
</evidence>
<evidence type="ECO:0000256" key="2">
    <source>
        <dbReference type="ARBA" id="ARBA00022448"/>
    </source>
</evidence>
<feature type="transmembrane region" description="Helical" evidence="7">
    <location>
        <begin position="21"/>
        <end position="40"/>
    </location>
</feature>
<evidence type="ECO:0000256" key="7">
    <source>
        <dbReference type="RuleBase" id="RU363032"/>
    </source>
</evidence>
<dbReference type="InterPro" id="IPR035906">
    <property type="entry name" value="MetI-like_sf"/>
</dbReference>
<sequence>MLKRLFPFGKTGELNLLFLPGFLYFLILAYVPMVGVIIAFKDYNLRLGIFGSEWVGFQNFKFFFASETAWRVTRNTLLYSTSYIAISTVVALAFAIMLNELSRRWIKVHQTVLFLPYFLSWVLVSYIANAFLDHQSGFLNGALLAMGMEKIKWYFSPNYWPVILNLAHLWKAVGFATLMYYAGIMGIDQSYYEAARIDGAGKLQMVRYITIPLLTPLITILLILSIGSMFRGDFGLHYFVTNNTGLIYSTTDVIDTYVFRALRTIGDISMSAAVGFFQSIVGLVLVLASNLIVRKINDENSLW</sequence>
<dbReference type="PANTHER" id="PTHR43227:SF11">
    <property type="entry name" value="BLL4140 PROTEIN"/>
    <property type="match status" value="1"/>
</dbReference>
<feature type="transmembrane region" description="Helical" evidence="7">
    <location>
        <begin position="77"/>
        <end position="99"/>
    </location>
</feature>